<protein>
    <submittedName>
        <fullName evidence="2">Uncharacterized protein</fullName>
    </submittedName>
</protein>
<evidence type="ECO:0000313" key="2">
    <source>
        <dbReference type="EMBL" id="KAF3522380.1"/>
    </source>
</evidence>
<evidence type="ECO:0000313" key="3">
    <source>
        <dbReference type="Proteomes" id="UP000712600"/>
    </source>
</evidence>
<dbReference type="EMBL" id="QGKX02001347">
    <property type="protein sequence ID" value="KAF3522380.1"/>
    <property type="molecule type" value="Genomic_DNA"/>
</dbReference>
<organism evidence="2 3">
    <name type="scientific">Brassica cretica</name>
    <name type="common">Mustard</name>
    <dbReference type="NCBI Taxonomy" id="69181"/>
    <lineage>
        <taxon>Eukaryota</taxon>
        <taxon>Viridiplantae</taxon>
        <taxon>Streptophyta</taxon>
        <taxon>Embryophyta</taxon>
        <taxon>Tracheophyta</taxon>
        <taxon>Spermatophyta</taxon>
        <taxon>Magnoliopsida</taxon>
        <taxon>eudicotyledons</taxon>
        <taxon>Gunneridae</taxon>
        <taxon>Pentapetalae</taxon>
        <taxon>rosids</taxon>
        <taxon>malvids</taxon>
        <taxon>Brassicales</taxon>
        <taxon>Brassicaceae</taxon>
        <taxon>Brassiceae</taxon>
        <taxon>Brassica</taxon>
    </lineage>
</organism>
<evidence type="ECO:0000256" key="1">
    <source>
        <dbReference type="SAM" id="MobiDB-lite"/>
    </source>
</evidence>
<reference evidence="2" key="1">
    <citation type="submission" date="2019-12" db="EMBL/GenBank/DDBJ databases">
        <title>Genome sequencing and annotation of Brassica cretica.</title>
        <authorList>
            <person name="Studholme D.J."/>
            <person name="Sarris P."/>
        </authorList>
    </citation>
    <scope>NUCLEOTIDE SEQUENCE</scope>
    <source>
        <strain evidence="2">PFS-109/04</strain>
        <tissue evidence="2">Leaf</tissue>
    </source>
</reference>
<gene>
    <name evidence="2" type="ORF">F2Q69_00050744</name>
</gene>
<proteinExistence type="predicted"/>
<name>A0A8S9PRC1_BRACR</name>
<sequence>MASDFTGSLQLGRSERRTAGGSTPYVRNVNHKPSGGVADSSPKRPYHRSPGSTCSTRSSGRSTRSTASPS</sequence>
<dbReference type="Proteomes" id="UP000712600">
    <property type="component" value="Unassembled WGS sequence"/>
</dbReference>
<feature type="region of interest" description="Disordered" evidence="1">
    <location>
        <begin position="1"/>
        <end position="70"/>
    </location>
</feature>
<dbReference type="AlphaFoldDB" id="A0A8S9PRC1"/>
<feature type="compositionally biased region" description="Low complexity" evidence="1">
    <location>
        <begin position="48"/>
        <end position="70"/>
    </location>
</feature>
<comment type="caution">
    <text evidence="2">The sequence shown here is derived from an EMBL/GenBank/DDBJ whole genome shotgun (WGS) entry which is preliminary data.</text>
</comment>
<feature type="compositionally biased region" description="Polar residues" evidence="1">
    <location>
        <begin position="1"/>
        <end position="11"/>
    </location>
</feature>
<accession>A0A8S9PRC1</accession>